<evidence type="ECO:0000256" key="3">
    <source>
        <dbReference type="ARBA" id="ARBA00022679"/>
    </source>
</evidence>
<evidence type="ECO:0000256" key="2">
    <source>
        <dbReference type="ARBA" id="ARBA00022676"/>
    </source>
</evidence>
<keyword evidence="4" id="KW-1133">Transmembrane helix</keyword>
<dbReference type="KEGG" id="nlo:107222540"/>
<evidence type="ECO:0000313" key="7">
    <source>
        <dbReference type="RefSeq" id="XP_015517442.2"/>
    </source>
</evidence>
<keyword evidence="4" id="KW-0472">Membrane</keyword>
<dbReference type="Pfam" id="PF00201">
    <property type="entry name" value="UDPGT"/>
    <property type="match status" value="1"/>
</dbReference>
<evidence type="ECO:0000313" key="6">
    <source>
        <dbReference type="Proteomes" id="UP000829291"/>
    </source>
</evidence>
<gene>
    <name evidence="7" type="primary">LOC107222540</name>
</gene>
<dbReference type="PANTHER" id="PTHR48043">
    <property type="entry name" value="EG:EG0003.4 PROTEIN-RELATED"/>
    <property type="match status" value="1"/>
</dbReference>
<protein>
    <submittedName>
        <fullName evidence="7">UDP-glycosyltransferase UGT5</fullName>
    </submittedName>
</protein>
<organism evidence="7">
    <name type="scientific">Neodiprion lecontei</name>
    <name type="common">Redheaded pine sawfly</name>
    <dbReference type="NCBI Taxonomy" id="441921"/>
    <lineage>
        <taxon>Eukaryota</taxon>
        <taxon>Metazoa</taxon>
        <taxon>Ecdysozoa</taxon>
        <taxon>Arthropoda</taxon>
        <taxon>Hexapoda</taxon>
        <taxon>Insecta</taxon>
        <taxon>Pterygota</taxon>
        <taxon>Neoptera</taxon>
        <taxon>Endopterygota</taxon>
        <taxon>Hymenoptera</taxon>
        <taxon>Tenthredinoidea</taxon>
        <taxon>Diprionidae</taxon>
        <taxon>Diprioninae</taxon>
        <taxon>Neodiprion</taxon>
    </lineage>
</organism>
<feature type="signal peptide" evidence="5">
    <location>
        <begin position="1"/>
        <end position="22"/>
    </location>
</feature>
<evidence type="ECO:0000256" key="5">
    <source>
        <dbReference type="SAM" id="SignalP"/>
    </source>
</evidence>
<dbReference type="InterPro" id="IPR002213">
    <property type="entry name" value="UDP_glucos_trans"/>
</dbReference>
<proteinExistence type="inferred from homology"/>
<dbReference type="RefSeq" id="XP_015517442.2">
    <property type="nucleotide sequence ID" value="XM_015661956.2"/>
</dbReference>
<accession>A0A6J0BT10</accession>
<dbReference type="InParanoid" id="A0A6J0BT10"/>
<feature type="chain" id="PRO_5046214622" evidence="5">
    <location>
        <begin position="23"/>
        <end position="527"/>
    </location>
</feature>
<reference evidence="7" key="1">
    <citation type="submission" date="2025-08" db="UniProtKB">
        <authorList>
            <consortium name="RefSeq"/>
        </authorList>
    </citation>
    <scope>IDENTIFICATION</scope>
    <source>
        <tissue evidence="7">Thorax and Abdomen</tissue>
    </source>
</reference>
<keyword evidence="3" id="KW-0808">Transferase</keyword>
<dbReference type="GO" id="GO:0008194">
    <property type="term" value="F:UDP-glycosyltransferase activity"/>
    <property type="evidence" value="ECO:0007669"/>
    <property type="project" value="InterPro"/>
</dbReference>
<keyword evidence="4" id="KW-0812">Transmembrane</keyword>
<keyword evidence="5" id="KW-0732">Signal</keyword>
<keyword evidence="6" id="KW-1185">Reference proteome</keyword>
<feature type="transmembrane region" description="Helical" evidence="4">
    <location>
        <begin position="486"/>
        <end position="514"/>
    </location>
</feature>
<evidence type="ECO:0000256" key="1">
    <source>
        <dbReference type="ARBA" id="ARBA00009995"/>
    </source>
</evidence>
<name>A0A6J0BT10_NEOLC</name>
<dbReference type="PANTHER" id="PTHR48043:SF159">
    <property type="entry name" value="EG:EG0003.4 PROTEIN-RELATED"/>
    <property type="match status" value="1"/>
</dbReference>
<keyword evidence="2" id="KW-0328">Glycosyltransferase</keyword>
<evidence type="ECO:0000256" key="4">
    <source>
        <dbReference type="SAM" id="Phobius"/>
    </source>
</evidence>
<dbReference type="AlphaFoldDB" id="A0A6J0BT10"/>
<sequence>MSRHFITATLIAIVGVLHPGCAARILGIFPFPSFSHQIVFRGLTLALRERGHELVVVTPNPINDPTLKNYTEIDVSFMYEHWRLDWISVAKKYTYYDFIMQSTPTFSTITEGILSHPKLQKLYEPESRETFDLLLFEALRWPAVLLFAKRYEIPAIGITSLSPTNQVHYQFGNPIMPSQPPYWNSRGIGFEKLTFWQRLCNFVQTWRFLFYYRTTYMQTQQEIARKYFGNDIPDLRDLEKNVSLVFTNQQAPITFVRPSVPKIIDIGGFHISDRHEPLSKDLRMILDEATQGFVYMSLGTNTKSASLSNEMRGEFIAAFSEMPYTVIWKYEDDLLPGQPDNVHTVKWIPQQSVLAHPNIKVFIYQGGLQSTEEAISHAVPVIGLPVLGDQTSNIDKIVSLGVGKKLDISSVDRFDLVEAIQSIVRDDSYKRSMLKLRDLVRDKPYDSLENAVWWTEYVIRHKGAPHLHSTTADDPWYQRQDIDLIFIIYTAILTACTIALRVLYKLLAYSIYFLKHQHLIRKKEKVY</sequence>
<dbReference type="SUPFAM" id="SSF53756">
    <property type="entry name" value="UDP-Glycosyltransferase/glycogen phosphorylase"/>
    <property type="match status" value="1"/>
</dbReference>
<dbReference type="Proteomes" id="UP000829291">
    <property type="component" value="Chromosome 7"/>
</dbReference>
<dbReference type="CDD" id="cd03784">
    <property type="entry name" value="GT1_Gtf-like"/>
    <property type="match status" value="1"/>
</dbReference>
<comment type="similarity">
    <text evidence="1">Belongs to the UDP-glycosyltransferase family.</text>
</comment>
<dbReference type="GeneID" id="107222540"/>
<dbReference type="OrthoDB" id="5835829at2759"/>
<dbReference type="Gene3D" id="3.40.50.2000">
    <property type="entry name" value="Glycogen Phosphorylase B"/>
    <property type="match status" value="2"/>
</dbReference>
<dbReference type="InterPro" id="IPR050271">
    <property type="entry name" value="UDP-glycosyltransferase"/>
</dbReference>